<evidence type="ECO:0000313" key="1">
    <source>
        <dbReference type="EMBL" id="GAJ06522.1"/>
    </source>
</evidence>
<dbReference type="EMBL" id="BARW01031817">
    <property type="protein sequence ID" value="GAJ06522.1"/>
    <property type="molecule type" value="Genomic_DNA"/>
</dbReference>
<reference evidence="1" key="1">
    <citation type="journal article" date="2014" name="Front. Microbiol.">
        <title>High frequency of phylogenetically diverse reductive dehalogenase-homologous genes in deep subseafloor sedimentary metagenomes.</title>
        <authorList>
            <person name="Kawai M."/>
            <person name="Futagami T."/>
            <person name="Toyoda A."/>
            <person name="Takaki Y."/>
            <person name="Nishi S."/>
            <person name="Hori S."/>
            <person name="Arai W."/>
            <person name="Tsubouchi T."/>
            <person name="Morono Y."/>
            <person name="Uchiyama I."/>
            <person name="Ito T."/>
            <person name="Fujiyama A."/>
            <person name="Inagaki F."/>
            <person name="Takami H."/>
        </authorList>
    </citation>
    <scope>NUCLEOTIDE SEQUENCE</scope>
    <source>
        <strain evidence="1">Expedition CK06-06</strain>
    </source>
</reference>
<gene>
    <name evidence="1" type="ORF">S12H4_50510</name>
</gene>
<proteinExistence type="predicted"/>
<protein>
    <submittedName>
        <fullName evidence="1">Uncharacterized protein</fullName>
    </submittedName>
</protein>
<name>X1USF4_9ZZZZ</name>
<accession>X1USF4</accession>
<feature type="non-terminal residue" evidence="1">
    <location>
        <position position="150"/>
    </location>
</feature>
<organism evidence="1">
    <name type="scientific">marine sediment metagenome</name>
    <dbReference type="NCBI Taxonomy" id="412755"/>
    <lineage>
        <taxon>unclassified sequences</taxon>
        <taxon>metagenomes</taxon>
        <taxon>ecological metagenomes</taxon>
    </lineage>
</organism>
<dbReference type="AlphaFoldDB" id="X1USF4"/>
<comment type="caution">
    <text evidence="1">The sequence shown here is derived from an EMBL/GenBank/DDBJ whole genome shotgun (WGS) entry which is preliminary data.</text>
</comment>
<sequence length="150" mass="16600">MINFATIEAVRYGPELLPSCEYVSPTAGNEAEVLNLTHLPNNMLVRLKDVGADRSVDDIPAAELRLKADSEVFQVPAAAIPDLTEPTQYDLLASQSVRLAVYAIADLTNYRVWHGLWVWKQTIADKLALGLPLTPQETAIDKEIKGEFRP</sequence>